<feature type="signal peptide" evidence="2">
    <location>
        <begin position="1"/>
        <end position="26"/>
    </location>
</feature>
<dbReference type="AlphaFoldDB" id="A0A6N9UI79"/>
<dbReference type="Proteomes" id="UP000469545">
    <property type="component" value="Unassembled WGS sequence"/>
</dbReference>
<comment type="caution">
    <text evidence="3">The sequence shown here is derived from an EMBL/GenBank/DDBJ whole genome shotgun (WGS) entry which is preliminary data.</text>
</comment>
<feature type="chain" id="PRO_5039161161" description="Membrane lipoprotein" evidence="2">
    <location>
        <begin position="27"/>
        <end position="231"/>
    </location>
</feature>
<feature type="region of interest" description="Disordered" evidence="1">
    <location>
        <begin position="185"/>
        <end position="231"/>
    </location>
</feature>
<feature type="compositionally biased region" description="Low complexity" evidence="1">
    <location>
        <begin position="45"/>
        <end position="59"/>
    </location>
</feature>
<protein>
    <recommendedName>
        <fullName evidence="5">Membrane lipoprotein</fullName>
    </recommendedName>
</protein>
<evidence type="ECO:0000256" key="2">
    <source>
        <dbReference type="SAM" id="SignalP"/>
    </source>
</evidence>
<name>A0A6N9UI79_9ACTN</name>
<evidence type="ECO:0008006" key="5">
    <source>
        <dbReference type="Google" id="ProtNLM"/>
    </source>
</evidence>
<dbReference type="EMBL" id="JAAGMB010000111">
    <property type="protein sequence ID" value="NEB15863.1"/>
    <property type="molecule type" value="Genomic_DNA"/>
</dbReference>
<keyword evidence="2" id="KW-0732">Signal</keyword>
<dbReference type="RefSeq" id="WP_164138966.1">
    <property type="nucleotide sequence ID" value="NZ_JAAGMB010000111.1"/>
</dbReference>
<dbReference type="PROSITE" id="PS51257">
    <property type="entry name" value="PROKAR_LIPOPROTEIN"/>
    <property type="match status" value="1"/>
</dbReference>
<feature type="compositionally biased region" description="Low complexity" evidence="1">
    <location>
        <begin position="28"/>
        <end position="37"/>
    </location>
</feature>
<sequence length="231" mass="23597">MIRHARVLPVLLLAPLLLTACGSEKAGAGAPSGAASATDVDKTPAEAPAEAPGEAPGEGELTVRAQAMGVAPELVYVTEAPGFTLAEQSVGVLGDDGFSATWVDGDTNALLRLAVDRGSITAGTCPGQPVGDMSGEHTTCERDGDAWYRTGAGRHEYALPEEGHVVRVSAEQDAVPRDVLRAAALSAHRPDAAETDRLPPSAEPASPTPVERGDLPPFGDGAPDNHVDEGG</sequence>
<reference evidence="3 4" key="1">
    <citation type="submission" date="2020-01" db="EMBL/GenBank/DDBJ databases">
        <title>Insect and environment-associated Actinomycetes.</title>
        <authorList>
            <person name="Currrie C."/>
            <person name="Chevrette M."/>
            <person name="Carlson C."/>
            <person name="Stubbendieck R."/>
            <person name="Wendt-Pienkowski E."/>
        </authorList>
    </citation>
    <scope>NUCLEOTIDE SEQUENCE [LARGE SCALE GENOMIC DNA]</scope>
    <source>
        <strain evidence="3 4">SID14172</strain>
    </source>
</reference>
<accession>A0A6N9UI79</accession>
<proteinExistence type="predicted"/>
<organism evidence="3 4">
    <name type="scientific">Streptomyces coelicoflavus</name>
    <dbReference type="NCBI Taxonomy" id="285562"/>
    <lineage>
        <taxon>Bacteria</taxon>
        <taxon>Bacillati</taxon>
        <taxon>Actinomycetota</taxon>
        <taxon>Actinomycetes</taxon>
        <taxon>Kitasatosporales</taxon>
        <taxon>Streptomycetaceae</taxon>
        <taxon>Streptomyces</taxon>
    </lineage>
</organism>
<evidence type="ECO:0000313" key="4">
    <source>
        <dbReference type="Proteomes" id="UP000469545"/>
    </source>
</evidence>
<feature type="compositionally biased region" description="Basic and acidic residues" evidence="1">
    <location>
        <begin position="188"/>
        <end position="197"/>
    </location>
</feature>
<keyword evidence="4" id="KW-1185">Reference proteome</keyword>
<evidence type="ECO:0000256" key="1">
    <source>
        <dbReference type="SAM" id="MobiDB-lite"/>
    </source>
</evidence>
<feature type="region of interest" description="Disordered" evidence="1">
    <location>
        <begin position="28"/>
        <end position="59"/>
    </location>
</feature>
<evidence type="ECO:0000313" key="3">
    <source>
        <dbReference type="EMBL" id="NEB15863.1"/>
    </source>
</evidence>
<gene>
    <name evidence="3" type="ORF">G3I46_04915</name>
</gene>